<dbReference type="EMBL" id="JAHLJV010000189">
    <property type="protein sequence ID" value="KAK1564286.1"/>
    <property type="molecule type" value="Genomic_DNA"/>
</dbReference>
<proteinExistence type="predicted"/>
<evidence type="ECO:0000256" key="1">
    <source>
        <dbReference type="SAM" id="Phobius"/>
    </source>
</evidence>
<accession>A0AAD8PK86</accession>
<keyword evidence="1" id="KW-1133">Transmembrane helix</keyword>
<dbReference type="Proteomes" id="UP001230504">
    <property type="component" value="Unassembled WGS sequence"/>
</dbReference>
<dbReference type="GeneID" id="85447102"/>
<dbReference type="RefSeq" id="XP_060407086.1">
    <property type="nucleotide sequence ID" value="XM_060562862.1"/>
</dbReference>
<dbReference type="AlphaFoldDB" id="A0AAD8PK86"/>
<evidence type="ECO:0000313" key="3">
    <source>
        <dbReference type="Proteomes" id="UP001230504"/>
    </source>
</evidence>
<evidence type="ECO:0000313" key="2">
    <source>
        <dbReference type="EMBL" id="KAK1564286.1"/>
    </source>
</evidence>
<name>A0AAD8PK86_9PEZI</name>
<sequence length="87" mass="9717">MIRVLYVVEWHRATSTSTPHSARHVMSKQTLWRQSATALGLSVNNIATIVAIAVAIHSLFSSGPCDVMHKRPWSLCRFSFNNPVTLL</sequence>
<comment type="caution">
    <text evidence="2">The sequence shown here is derived from an EMBL/GenBank/DDBJ whole genome shotgun (WGS) entry which is preliminary data.</text>
</comment>
<organism evidence="2 3">
    <name type="scientific">Colletotrichum navitas</name>
    <dbReference type="NCBI Taxonomy" id="681940"/>
    <lineage>
        <taxon>Eukaryota</taxon>
        <taxon>Fungi</taxon>
        <taxon>Dikarya</taxon>
        <taxon>Ascomycota</taxon>
        <taxon>Pezizomycotina</taxon>
        <taxon>Sordariomycetes</taxon>
        <taxon>Hypocreomycetidae</taxon>
        <taxon>Glomerellales</taxon>
        <taxon>Glomerellaceae</taxon>
        <taxon>Colletotrichum</taxon>
        <taxon>Colletotrichum graminicola species complex</taxon>
    </lineage>
</organism>
<gene>
    <name evidence="2" type="ORF">LY79DRAFT_664053</name>
</gene>
<keyword evidence="3" id="KW-1185">Reference proteome</keyword>
<keyword evidence="1" id="KW-0472">Membrane</keyword>
<protein>
    <submittedName>
        <fullName evidence="2">Uncharacterized protein</fullName>
    </submittedName>
</protein>
<reference evidence="2" key="1">
    <citation type="submission" date="2021-06" db="EMBL/GenBank/DDBJ databases">
        <title>Comparative genomics, transcriptomics and evolutionary studies reveal genomic signatures of adaptation to plant cell wall in hemibiotrophic fungi.</title>
        <authorList>
            <consortium name="DOE Joint Genome Institute"/>
            <person name="Baroncelli R."/>
            <person name="Diaz J.F."/>
            <person name="Benocci T."/>
            <person name="Peng M."/>
            <person name="Battaglia E."/>
            <person name="Haridas S."/>
            <person name="Andreopoulos W."/>
            <person name="Labutti K."/>
            <person name="Pangilinan J."/>
            <person name="Floch G.L."/>
            <person name="Makela M.R."/>
            <person name="Henrissat B."/>
            <person name="Grigoriev I.V."/>
            <person name="Crouch J.A."/>
            <person name="De Vries R.P."/>
            <person name="Sukno S.A."/>
            <person name="Thon M.R."/>
        </authorList>
    </citation>
    <scope>NUCLEOTIDE SEQUENCE</scope>
    <source>
        <strain evidence="2">CBS 125086</strain>
    </source>
</reference>
<keyword evidence="1" id="KW-0812">Transmembrane</keyword>
<feature type="transmembrane region" description="Helical" evidence="1">
    <location>
        <begin position="36"/>
        <end position="60"/>
    </location>
</feature>